<dbReference type="InterPro" id="IPR000863">
    <property type="entry name" value="Sulfotransferase_dom"/>
</dbReference>
<dbReference type="GeneID" id="106000950"/>
<dbReference type="InterPro" id="IPR027417">
    <property type="entry name" value="P-loop_NTPase"/>
</dbReference>
<dbReference type="RefSeq" id="XP_012891619.1">
    <property type="nucleotide sequence ID" value="XM_013036165.1"/>
</dbReference>
<feature type="compositionally biased region" description="Polar residues" evidence="2">
    <location>
        <begin position="1"/>
        <end position="11"/>
    </location>
</feature>
<proteinExistence type="inferred from homology"/>
<dbReference type="OrthoDB" id="205623at2759"/>
<dbReference type="Proteomes" id="UP000081671">
    <property type="component" value="Unplaced"/>
</dbReference>
<accession>A0A1S3GTM8</accession>
<evidence type="ECO:0000313" key="4">
    <source>
        <dbReference type="Proteomes" id="UP000081671"/>
    </source>
</evidence>
<dbReference type="KEGG" id="dord:106000950"/>
<dbReference type="EC" id="2.8.2.-" evidence="1"/>
<dbReference type="SUPFAM" id="SSF52540">
    <property type="entry name" value="P-loop containing nucleoside triphosphate hydrolases"/>
    <property type="match status" value="1"/>
</dbReference>
<sequence length="92" mass="10148">MKKPDSATSSPVAVPVTCDQEPGTQGSSMAHDYLWYQGIPFPAMGYNPEIIKAAHEKLVLKDEDIITVTYPKSGTNWMIEILCLIHSKGEPE</sequence>
<evidence type="ECO:0000313" key="5">
    <source>
        <dbReference type="RefSeq" id="XP_012891619.1"/>
    </source>
</evidence>
<evidence type="ECO:0000256" key="1">
    <source>
        <dbReference type="RuleBase" id="RU361155"/>
    </source>
</evidence>
<keyword evidence="1" id="KW-0808">Transferase</keyword>
<comment type="similarity">
    <text evidence="1">Belongs to the sulfotransferase 1 family.</text>
</comment>
<feature type="domain" description="Sulfotransferase" evidence="3">
    <location>
        <begin position="62"/>
        <end position="91"/>
    </location>
</feature>
<keyword evidence="4" id="KW-1185">Reference proteome</keyword>
<dbReference type="Gene3D" id="3.40.50.300">
    <property type="entry name" value="P-loop containing nucleotide triphosphate hydrolases"/>
    <property type="match status" value="1"/>
</dbReference>
<name>A0A1S3GTM8_DIPOR</name>
<dbReference type="InParanoid" id="A0A1S3GTM8"/>
<feature type="region of interest" description="Disordered" evidence="2">
    <location>
        <begin position="1"/>
        <end position="24"/>
    </location>
</feature>
<gene>
    <name evidence="5" type="primary">LOC106000950</name>
</gene>
<evidence type="ECO:0000259" key="3">
    <source>
        <dbReference type="Pfam" id="PF00685"/>
    </source>
</evidence>
<reference evidence="5" key="1">
    <citation type="submission" date="2025-08" db="UniProtKB">
        <authorList>
            <consortium name="RefSeq"/>
        </authorList>
    </citation>
    <scope>IDENTIFICATION</scope>
    <source>
        <tissue evidence="5">Kidney</tissue>
    </source>
</reference>
<dbReference type="Pfam" id="PF00685">
    <property type="entry name" value="Sulfotransfer_1"/>
    <property type="match status" value="1"/>
</dbReference>
<dbReference type="GO" id="GO:0008146">
    <property type="term" value="F:sulfotransferase activity"/>
    <property type="evidence" value="ECO:0007669"/>
    <property type="project" value="InterPro"/>
</dbReference>
<evidence type="ECO:0000256" key="2">
    <source>
        <dbReference type="SAM" id="MobiDB-lite"/>
    </source>
</evidence>
<organism evidence="4 5">
    <name type="scientific">Dipodomys ordii</name>
    <name type="common">Ord's kangaroo rat</name>
    <dbReference type="NCBI Taxonomy" id="10020"/>
    <lineage>
        <taxon>Eukaryota</taxon>
        <taxon>Metazoa</taxon>
        <taxon>Chordata</taxon>
        <taxon>Craniata</taxon>
        <taxon>Vertebrata</taxon>
        <taxon>Euteleostomi</taxon>
        <taxon>Mammalia</taxon>
        <taxon>Eutheria</taxon>
        <taxon>Euarchontoglires</taxon>
        <taxon>Glires</taxon>
        <taxon>Rodentia</taxon>
        <taxon>Castorimorpha</taxon>
        <taxon>Heteromyidae</taxon>
        <taxon>Dipodomyinae</taxon>
        <taxon>Dipodomys</taxon>
    </lineage>
</organism>
<protein>
    <recommendedName>
        <fullName evidence="1">Sulfotransferase</fullName>
        <ecNumber evidence="1">2.8.2.-</ecNumber>
    </recommendedName>
</protein>
<dbReference type="AlphaFoldDB" id="A0A1S3GTM8"/>